<reference evidence="2" key="1">
    <citation type="journal article" date="2023" name="bioRxiv">
        <title>Improved chromosome-level genome assembly for marigold (Tagetes erecta).</title>
        <authorList>
            <person name="Jiang F."/>
            <person name="Yuan L."/>
            <person name="Wang S."/>
            <person name="Wang H."/>
            <person name="Xu D."/>
            <person name="Wang A."/>
            <person name="Fan W."/>
        </authorList>
    </citation>
    <scope>NUCLEOTIDE SEQUENCE</scope>
    <source>
        <strain evidence="2">WSJ</strain>
        <tissue evidence="2">Leaf</tissue>
    </source>
</reference>
<evidence type="ECO:0000259" key="1">
    <source>
        <dbReference type="Pfam" id="PF09350"/>
    </source>
</evidence>
<dbReference type="Pfam" id="PF09350">
    <property type="entry name" value="DJC28_CD"/>
    <property type="match status" value="1"/>
</dbReference>
<dbReference type="InterPro" id="IPR018961">
    <property type="entry name" value="DnaJ_homolog_subfam-C_membr-28"/>
</dbReference>
<protein>
    <recommendedName>
        <fullName evidence="1">DnaJ homologue subfamily C member 28 conserved domain-containing protein</fullName>
    </recommendedName>
</protein>
<evidence type="ECO:0000313" key="2">
    <source>
        <dbReference type="EMBL" id="KAK1406446.1"/>
    </source>
</evidence>
<dbReference type="PANTHER" id="PTHR39158:SF1">
    <property type="entry name" value="DNAJ HOMOLOG SUBFAMILY C MEMBER 28"/>
    <property type="match status" value="1"/>
</dbReference>
<proteinExistence type="predicted"/>
<dbReference type="PANTHER" id="PTHR39158">
    <property type="entry name" value="OS08G0560600 PROTEIN"/>
    <property type="match status" value="1"/>
</dbReference>
<keyword evidence="3" id="KW-1185">Reference proteome</keyword>
<feature type="domain" description="DnaJ homologue subfamily C member 28 conserved" evidence="1">
    <location>
        <begin position="78"/>
        <end position="144"/>
    </location>
</feature>
<dbReference type="InterPro" id="IPR052573">
    <property type="entry name" value="DnaJ_C_subfamily_28"/>
</dbReference>
<comment type="caution">
    <text evidence="2">The sequence shown here is derived from an EMBL/GenBank/DDBJ whole genome shotgun (WGS) entry which is preliminary data.</text>
</comment>
<gene>
    <name evidence="2" type="ORF">QVD17_41744</name>
</gene>
<dbReference type="EMBL" id="JAUHHV010000012">
    <property type="protein sequence ID" value="KAK1406446.1"/>
    <property type="molecule type" value="Genomic_DNA"/>
</dbReference>
<evidence type="ECO:0000313" key="3">
    <source>
        <dbReference type="Proteomes" id="UP001229421"/>
    </source>
</evidence>
<sequence>MAIRFRKVIKVASSPIFVSISNHKLLTRVRWASSESGVNKKTSDRLSGVIDAVNDRKLPPQLRGQRNNIRSETDIINVVEQRIWHSMEEGHFENLPGKGKPLNLSTNPHADPAEDTLYRILSRNKCAPEWVELNKGIRSDVAEWRLVLKKAWAHKESGDITKWNEYSDSLKAQLRSINNKVFRYNLIVPFGRQMFGLKWEKEVARLNEVAPGA</sequence>
<organism evidence="2 3">
    <name type="scientific">Tagetes erecta</name>
    <name type="common">African marigold</name>
    <dbReference type="NCBI Taxonomy" id="13708"/>
    <lineage>
        <taxon>Eukaryota</taxon>
        <taxon>Viridiplantae</taxon>
        <taxon>Streptophyta</taxon>
        <taxon>Embryophyta</taxon>
        <taxon>Tracheophyta</taxon>
        <taxon>Spermatophyta</taxon>
        <taxon>Magnoliopsida</taxon>
        <taxon>eudicotyledons</taxon>
        <taxon>Gunneridae</taxon>
        <taxon>Pentapetalae</taxon>
        <taxon>asterids</taxon>
        <taxon>campanulids</taxon>
        <taxon>Asterales</taxon>
        <taxon>Asteraceae</taxon>
        <taxon>Asteroideae</taxon>
        <taxon>Heliantheae alliance</taxon>
        <taxon>Tageteae</taxon>
        <taxon>Tagetes</taxon>
    </lineage>
</organism>
<name>A0AAD8JMP0_TARER</name>
<accession>A0AAD8JMP0</accession>
<dbReference type="Proteomes" id="UP001229421">
    <property type="component" value="Unassembled WGS sequence"/>
</dbReference>
<dbReference type="AlphaFoldDB" id="A0AAD8JMP0"/>